<accession>A0A381QWW3</accession>
<dbReference type="Gene3D" id="3.30.420.40">
    <property type="match status" value="2"/>
</dbReference>
<dbReference type="EMBL" id="UINC01001571">
    <property type="protein sequence ID" value="SUZ83891.1"/>
    <property type="molecule type" value="Genomic_DNA"/>
</dbReference>
<dbReference type="InterPro" id="IPR022496">
    <property type="entry name" value="T6A_TsaB"/>
</dbReference>
<organism evidence="2">
    <name type="scientific">marine metagenome</name>
    <dbReference type="NCBI Taxonomy" id="408172"/>
    <lineage>
        <taxon>unclassified sequences</taxon>
        <taxon>metagenomes</taxon>
        <taxon>ecological metagenomes</taxon>
    </lineage>
</organism>
<dbReference type="GO" id="GO:0005829">
    <property type="term" value="C:cytosol"/>
    <property type="evidence" value="ECO:0007669"/>
    <property type="project" value="TreeGrafter"/>
</dbReference>
<dbReference type="AlphaFoldDB" id="A0A381QWW3"/>
<name>A0A381QWW3_9ZZZZ</name>
<gene>
    <name evidence="2" type="ORF">METZ01_LOCUS36745</name>
</gene>
<evidence type="ECO:0000313" key="2">
    <source>
        <dbReference type="EMBL" id="SUZ83891.1"/>
    </source>
</evidence>
<evidence type="ECO:0000259" key="1">
    <source>
        <dbReference type="Pfam" id="PF00814"/>
    </source>
</evidence>
<feature type="domain" description="Gcp-like" evidence="1">
    <location>
        <begin position="34"/>
        <end position="155"/>
    </location>
</feature>
<protein>
    <recommendedName>
        <fullName evidence="1">Gcp-like domain-containing protein</fullName>
    </recommendedName>
</protein>
<reference evidence="2" key="1">
    <citation type="submission" date="2018-05" db="EMBL/GenBank/DDBJ databases">
        <authorList>
            <person name="Lanie J.A."/>
            <person name="Ng W.-L."/>
            <person name="Kazmierczak K.M."/>
            <person name="Andrzejewski T.M."/>
            <person name="Davidsen T.M."/>
            <person name="Wayne K.J."/>
            <person name="Tettelin H."/>
            <person name="Glass J.I."/>
            <person name="Rusch D."/>
            <person name="Podicherti R."/>
            <person name="Tsui H.-C.T."/>
            <person name="Winkler M.E."/>
        </authorList>
    </citation>
    <scope>NUCLEOTIDE SEQUENCE</scope>
</reference>
<dbReference type="GO" id="GO:0002949">
    <property type="term" value="P:tRNA threonylcarbamoyladenosine modification"/>
    <property type="evidence" value="ECO:0007669"/>
    <property type="project" value="InterPro"/>
</dbReference>
<dbReference type="InterPro" id="IPR000905">
    <property type="entry name" value="Gcp-like_dom"/>
</dbReference>
<proteinExistence type="predicted"/>
<dbReference type="PANTHER" id="PTHR11735:SF11">
    <property type="entry name" value="TRNA THREONYLCARBAMOYLADENOSINE BIOSYNTHESIS PROTEIN TSAB"/>
    <property type="match status" value="1"/>
</dbReference>
<dbReference type="NCBIfam" id="TIGR03725">
    <property type="entry name" value="T6A_YeaZ"/>
    <property type="match status" value="1"/>
</dbReference>
<dbReference type="PANTHER" id="PTHR11735">
    <property type="entry name" value="TRNA N6-ADENOSINE THREONYLCARBAMOYLTRANSFERASE"/>
    <property type="match status" value="1"/>
</dbReference>
<dbReference type="InterPro" id="IPR043129">
    <property type="entry name" value="ATPase_NBD"/>
</dbReference>
<sequence>MSYILNIETSSKNCSVSLLKEDKIINVIEQEDDSYRHSELLTSFIDQILSKEKIKPENLSAVSIAKGPGSFTGLRIGFSVAKGICFPYKTPIIGINSLEILARSYKPKKDEYILSLINDKNDSFYSMVLDSDYNEVEKPSVEVIDKNYISRYEKLNPLVIVCNTRSIKEIINEKSVKIEVNSISAKHMENMSKQNFDKKNFEDLAYFEPMYIKKPYVN</sequence>
<dbReference type="SUPFAM" id="SSF53067">
    <property type="entry name" value="Actin-like ATPase domain"/>
    <property type="match status" value="1"/>
</dbReference>
<dbReference type="Pfam" id="PF00814">
    <property type="entry name" value="TsaD"/>
    <property type="match status" value="1"/>
</dbReference>
<dbReference type="CDD" id="cd24032">
    <property type="entry name" value="ASKHA_NBD_TsaB"/>
    <property type="match status" value="1"/>
</dbReference>